<dbReference type="Proteomes" id="UP000886611">
    <property type="component" value="Unassembled WGS sequence"/>
</dbReference>
<dbReference type="PROSITE" id="PS50240">
    <property type="entry name" value="TRYPSIN_DOM"/>
    <property type="match status" value="1"/>
</dbReference>
<dbReference type="PANTHER" id="PTHR24257:SF0">
    <property type="entry name" value="CHYMOTRYPSIN-LIKE ELASTASE FAMILY MEMBER 1"/>
    <property type="match status" value="1"/>
</dbReference>
<dbReference type="EMBL" id="JAATIS010000485">
    <property type="protein sequence ID" value="KAG2467611.1"/>
    <property type="molecule type" value="Genomic_DNA"/>
</dbReference>
<dbReference type="GO" id="GO:0006508">
    <property type="term" value="P:proteolysis"/>
    <property type="evidence" value="ECO:0007669"/>
    <property type="project" value="UniProtKB-KW"/>
</dbReference>
<comment type="subcellular location">
    <subcellularLocation>
        <location evidence="1">Secreted</location>
    </subcellularLocation>
</comment>
<name>A0A8X8BVC9_POLSE</name>
<evidence type="ECO:0000256" key="9">
    <source>
        <dbReference type="ARBA" id="ARBA00023157"/>
    </source>
</evidence>
<feature type="non-terminal residue" evidence="11">
    <location>
        <position position="409"/>
    </location>
</feature>
<keyword evidence="8" id="KW-0865">Zymogen</keyword>
<dbReference type="InterPro" id="IPR001254">
    <property type="entry name" value="Trypsin_dom"/>
</dbReference>
<keyword evidence="6" id="KW-0720">Serine protease</keyword>
<sequence>MHHGCHAYRHRRPAESYVNVAAILRVALLWSKVMDKDVSRMCCLGLYKALYAPNQITGITFHRSMTFRVVLGDHNINSNDGTEQYIAVQRVFVHPYWNSNNVAAGYDIAVLKLASAATINSYVQLGVLPANGQILSNNYPCYISGWGMTRTNGQISPTLQQAYLPVVDYATCSRSNWWGSTVKSSMVCAGGDGVRSGCQGDSGGPLNCQVSGRYQVHGVTSFVSASGCNVQMKPTVFTRVSAYINWIEEEDYLAGMLVGWKDRGGDRIQDIISLEALKGSPPGLPHQHRSQQGMSGIVLSNSPVGLRGCRQGVLQGPQRNVFCHTRKCTQKRVEKHLEHFGVCYKRSHLTTNLEDKSWEVEDKAYEEEWRQRRKRRERRSSRSSEEEQETVFIYIGALYCEAQRTVLSH</sequence>
<gene>
    <name evidence="11" type="primary">Cela1_0</name>
    <name evidence="11" type="ORF">GTO96_0014252</name>
</gene>
<evidence type="ECO:0000256" key="2">
    <source>
        <dbReference type="ARBA" id="ARBA00022525"/>
    </source>
</evidence>
<dbReference type="Pfam" id="PF00089">
    <property type="entry name" value="Trypsin"/>
    <property type="match status" value="1"/>
</dbReference>
<dbReference type="SUPFAM" id="SSF50494">
    <property type="entry name" value="Trypsin-like serine proteases"/>
    <property type="match status" value="1"/>
</dbReference>
<protein>
    <submittedName>
        <fullName evidence="11">CELA1 elastase</fullName>
    </submittedName>
</protein>
<keyword evidence="9" id="KW-1015">Disulfide bond</keyword>
<proteinExistence type="predicted"/>
<evidence type="ECO:0000256" key="7">
    <source>
        <dbReference type="ARBA" id="ARBA00022837"/>
    </source>
</evidence>
<keyword evidence="12" id="KW-1185">Reference proteome</keyword>
<keyword evidence="5" id="KW-0378">Hydrolase</keyword>
<evidence type="ECO:0000313" key="11">
    <source>
        <dbReference type="EMBL" id="KAG2467611.1"/>
    </source>
</evidence>
<dbReference type="FunFam" id="2.40.10.10:FF:000017">
    <property type="entry name" value="Chymotrypsin-like elastase family member 1"/>
    <property type="match status" value="1"/>
</dbReference>
<keyword evidence="7" id="KW-0106">Calcium</keyword>
<evidence type="ECO:0000256" key="8">
    <source>
        <dbReference type="ARBA" id="ARBA00023145"/>
    </source>
</evidence>
<evidence type="ECO:0000313" key="12">
    <source>
        <dbReference type="Proteomes" id="UP000886611"/>
    </source>
</evidence>
<keyword evidence="2" id="KW-0964">Secreted</keyword>
<dbReference type="SMART" id="SM00020">
    <property type="entry name" value="Tryp_SPc"/>
    <property type="match status" value="1"/>
</dbReference>
<evidence type="ECO:0000256" key="4">
    <source>
        <dbReference type="ARBA" id="ARBA00022729"/>
    </source>
</evidence>
<evidence type="ECO:0000256" key="6">
    <source>
        <dbReference type="ARBA" id="ARBA00022825"/>
    </source>
</evidence>
<dbReference type="InterPro" id="IPR050850">
    <property type="entry name" value="Peptidase_S1_Elastase_sf"/>
</dbReference>
<accession>A0A8X8BVC9</accession>
<evidence type="ECO:0000256" key="3">
    <source>
        <dbReference type="ARBA" id="ARBA00022670"/>
    </source>
</evidence>
<evidence type="ECO:0000259" key="10">
    <source>
        <dbReference type="PROSITE" id="PS50240"/>
    </source>
</evidence>
<feature type="non-terminal residue" evidence="11">
    <location>
        <position position="1"/>
    </location>
</feature>
<evidence type="ECO:0000256" key="5">
    <source>
        <dbReference type="ARBA" id="ARBA00022801"/>
    </source>
</evidence>
<dbReference type="InterPro" id="IPR043504">
    <property type="entry name" value="Peptidase_S1_PA_chymotrypsin"/>
</dbReference>
<reference evidence="11 12" key="1">
    <citation type="journal article" date="2021" name="Cell">
        <title>Tracing the genetic footprints of vertebrate landing in non-teleost ray-finned fishes.</title>
        <authorList>
            <person name="Bi X."/>
            <person name="Wang K."/>
            <person name="Yang L."/>
            <person name="Pan H."/>
            <person name="Jiang H."/>
            <person name="Wei Q."/>
            <person name="Fang M."/>
            <person name="Yu H."/>
            <person name="Zhu C."/>
            <person name="Cai Y."/>
            <person name="He Y."/>
            <person name="Gan X."/>
            <person name="Zeng H."/>
            <person name="Yu D."/>
            <person name="Zhu Y."/>
            <person name="Jiang H."/>
            <person name="Qiu Q."/>
            <person name="Yang H."/>
            <person name="Zhang Y.E."/>
            <person name="Wang W."/>
            <person name="Zhu M."/>
            <person name="He S."/>
            <person name="Zhang G."/>
        </authorList>
    </citation>
    <scope>NUCLEOTIDE SEQUENCE [LARGE SCALE GENOMIC DNA]</scope>
    <source>
        <strain evidence="11">Bchr_013</strain>
    </source>
</reference>
<feature type="domain" description="Peptidase S1" evidence="10">
    <location>
        <begin position="1"/>
        <end position="252"/>
    </location>
</feature>
<dbReference type="Gene3D" id="2.40.10.10">
    <property type="entry name" value="Trypsin-like serine proteases"/>
    <property type="match status" value="2"/>
</dbReference>
<dbReference type="InterPro" id="IPR009003">
    <property type="entry name" value="Peptidase_S1_PA"/>
</dbReference>
<dbReference type="GO" id="GO:0005615">
    <property type="term" value="C:extracellular space"/>
    <property type="evidence" value="ECO:0007669"/>
    <property type="project" value="TreeGrafter"/>
</dbReference>
<dbReference type="PANTHER" id="PTHR24257">
    <property type="entry name" value="CHYMOTRYPSIN-LIKE ELASTASE FAMILY MEMBER"/>
    <property type="match status" value="1"/>
</dbReference>
<organism evidence="11 12">
    <name type="scientific">Polypterus senegalus</name>
    <name type="common">Senegal bichir</name>
    <dbReference type="NCBI Taxonomy" id="55291"/>
    <lineage>
        <taxon>Eukaryota</taxon>
        <taxon>Metazoa</taxon>
        <taxon>Chordata</taxon>
        <taxon>Craniata</taxon>
        <taxon>Vertebrata</taxon>
        <taxon>Euteleostomi</taxon>
        <taxon>Actinopterygii</taxon>
        <taxon>Polypteriformes</taxon>
        <taxon>Polypteridae</taxon>
        <taxon>Polypterus</taxon>
    </lineage>
</organism>
<keyword evidence="4" id="KW-0732">Signal</keyword>
<keyword evidence="3" id="KW-0645">Protease</keyword>
<dbReference type="PROSITE" id="PS00135">
    <property type="entry name" value="TRYPSIN_SER"/>
    <property type="match status" value="1"/>
</dbReference>
<dbReference type="CDD" id="cd00190">
    <property type="entry name" value="Tryp_SPc"/>
    <property type="match status" value="1"/>
</dbReference>
<dbReference type="GO" id="GO:0004252">
    <property type="term" value="F:serine-type endopeptidase activity"/>
    <property type="evidence" value="ECO:0007669"/>
    <property type="project" value="InterPro"/>
</dbReference>
<evidence type="ECO:0000256" key="1">
    <source>
        <dbReference type="ARBA" id="ARBA00004613"/>
    </source>
</evidence>
<dbReference type="InterPro" id="IPR033116">
    <property type="entry name" value="TRYPSIN_SER"/>
</dbReference>
<dbReference type="AlphaFoldDB" id="A0A8X8BVC9"/>
<comment type="caution">
    <text evidence="11">The sequence shown here is derived from an EMBL/GenBank/DDBJ whole genome shotgun (WGS) entry which is preliminary data.</text>
</comment>